<evidence type="ECO:0000313" key="3">
    <source>
        <dbReference type="Proteomes" id="UP000401081"/>
    </source>
</evidence>
<dbReference type="Proteomes" id="UP000401081">
    <property type="component" value="Unassembled WGS sequence"/>
</dbReference>
<accession>A0A485AGL6</accession>
<evidence type="ECO:0000313" key="2">
    <source>
        <dbReference type="EMBL" id="VFS59491.1"/>
    </source>
</evidence>
<keyword evidence="3" id="KW-1185">Reference proteome</keyword>
<dbReference type="AlphaFoldDB" id="A0A485AGL6"/>
<organism evidence="2 3">
    <name type="scientific">Kluyvera cryocrescens</name>
    <name type="common">Kluyvera citrophila</name>
    <dbReference type="NCBI Taxonomy" id="580"/>
    <lineage>
        <taxon>Bacteria</taxon>
        <taxon>Pseudomonadati</taxon>
        <taxon>Pseudomonadota</taxon>
        <taxon>Gammaproteobacteria</taxon>
        <taxon>Enterobacterales</taxon>
        <taxon>Enterobacteriaceae</taxon>
        <taxon>Kluyvera</taxon>
    </lineage>
</organism>
<dbReference type="EMBL" id="CAADJD010000013">
    <property type="protein sequence ID" value="VFS59491.1"/>
    <property type="molecule type" value="Genomic_DNA"/>
</dbReference>
<feature type="domain" description="RapZ-like N-terminal" evidence="1">
    <location>
        <begin position="16"/>
        <end position="48"/>
    </location>
</feature>
<proteinExistence type="predicted"/>
<dbReference type="InterPro" id="IPR027417">
    <property type="entry name" value="P-loop_NTPase"/>
</dbReference>
<dbReference type="Gene3D" id="3.40.50.300">
    <property type="entry name" value="P-loop containing nucleotide triphosphate hydrolases"/>
    <property type="match status" value="1"/>
</dbReference>
<gene>
    <name evidence="2" type="primary">yhbJ_3</name>
    <name evidence="2" type="ORF">NCTC12993_01375</name>
</gene>
<dbReference type="Pfam" id="PF03668">
    <property type="entry name" value="RapZ-like_N"/>
    <property type="match status" value="1"/>
</dbReference>
<protein>
    <submittedName>
        <fullName evidence="2">GlmZ(SRNA)-inactivating NTPase</fullName>
    </submittedName>
</protein>
<evidence type="ECO:0000259" key="1">
    <source>
        <dbReference type="Pfam" id="PF03668"/>
    </source>
</evidence>
<sequence length="53" mass="5790">MMNNGHHNRTEEKRYMVLMIVSGRSGSGKSVALRALEDMGFYCVDNLPGCAAA</sequence>
<reference evidence="2 3" key="1">
    <citation type="submission" date="2019-03" db="EMBL/GenBank/DDBJ databases">
        <authorList>
            <consortium name="Pathogen Informatics"/>
        </authorList>
    </citation>
    <scope>NUCLEOTIDE SEQUENCE [LARGE SCALE GENOMIC DNA]</scope>
    <source>
        <strain evidence="2 3">NCTC12993</strain>
    </source>
</reference>
<name>A0A485AGL6_KLUCR</name>
<dbReference type="InterPro" id="IPR053930">
    <property type="entry name" value="RapZ-like_N"/>
</dbReference>